<feature type="transmembrane region" description="Helical" evidence="3">
    <location>
        <begin position="396"/>
        <end position="416"/>
    </location>
</feature>
<dbReference type="InterPro" id="IPR010559">
    <property type="entry name" value="Sig_transdc_His_kin_internal"/>
</dbReference>
<dbReference type="SMART" id="SM00028">
    <property type="entry name" value="TPR"/>
    <property type="match status" value="5"/>
</dbReference>
<dbReference type="AlphaFoldDB" id="A0A8J6PNY2"/>
<dbReference type="InterPro" id="IPR050640">
    <property type="entry name" value="Bact_2-comp_sensor_kinase"/>
</dbReference>
<keyword evidence="4" id="KW-0732">Signal</keyword>
<feature type="coiled-coil region" evidence="2">
    <location>
        <begin position="354"/>
        <end position="393"/>
    </location>
</feature>
<feature type="repeat" description="TPR" evidence="1">
    <location>
        <begin position="200"/>
        <end position="233"/>
    </location>
</feature>
<dbReference type="InterPro" id="IPR036890">
    <property type="entry name" value="HATPase_C_sf"/>
</dbReference>
<feature type="chain" id="PRO_5035195169" evidence="4">
    <location>
        <begin position="22"/>
        <end position="637"/>
    </location>
</feature>
<evidence type="ECO:0000256" key="2">
    <source>
        <dbReference type="SAM" id="Coils"/>
    </source>
</evidence>
<keyword evidence="7" id="KW-1185">Reference proteome</keyword>
<dbReference type="PANTHER" id="PTHR34220">
    <property type="entry name" value="SENSOR HISTIDINE KINASE YPDA"/>
    <property type="match status" value="1"/>
</dbReference>
<comment type="caution">
    <text evidence="6">The sequence shown here is derived from an EMBL/GenBank/DDBJ whole genome shotgun (WGS) entry which is preliminary data.</text>
</comment>
<dbReference type="Gene3D" id="3.30.565.10">
    <property type="entry name" value="Histidine kinase-like ATPase, C-terminal domain"/>
    <property type="match status" value="1"/>
</dbReference>
<evidence type="ECO:0000313" key="6">
    <source>
        <dbReference type="EMBL" id="MBC9812018.1"/>
    </source>
</evidence>
<dbReference type="GO" id="GO:0000155">
    <property type="term" value="F:phosphorelay sensor kinase activity"/>
    <property type="evidence" value="ECO:0007669"/>
    <property type="project" value="InterPro"/>
</dbReference>
<feature type="domain" description="Signal transduction histidine kinase internal region" evidence="5">
    <location>
        <begin position="431"/>
        <end position="510"/>
    </location>
</feature>
<dbReference type="InterPro" id="IPR019734">
    <property type="entry name" value="TPR_rpt"/>
</dbReference>
<keyword evidence="6" id="KW-0808">Transferase</keyword>
<dbReference type="Gene3D" id="1.25.40.10">
    <property type="entry name" value="Tetratricopeptide repeat domain"/>
    <property type="match status" value="2"/>
</dbReference>
<evidence type="ECO:0000259" key="5">
    <source>
        <dbReference type="Pfam" id="PF06580"/>
    </source>
</evidence>
<protein>
    <submittedName>
        <fullName evidence="6">Histidine kinase</fullName>
    </submittedName>
</protein>
<dbReference type="EMBL" id="JACVEL010000003">
    <property type="protein sequence ID" value="MBC9812018.1"/>
    <property type="molecule type" value="Genomic_DNA"/>
</dbReference>
<evidence type="ECO:0000313" key="7">
    <source>
        <dbReference type="Proteomes" id="UP000652681"/>
    </source>
</evidence>
<dbReference type="SUPFAM" id="SSF48452">
    <property type="entry name" value="TPR-like"/>
    <property type="match status" value="1"/>
</dbReference>
<accession>A0A8J6PNY2</accession>
<dbReference type="Pfam" id="PF06580">
    <property type="entry name" value="His_kinase"/>
    <property type="match status" value="1"/>
</dbReference>
<name>A0A8J6PNY2_9FLAO</name>
<evidence type="ECO:0000256" key="4">
    <source>
        <dbReference type="SAM" id="SignalP"/>
    </source>
</evidence>
<dbReference type="RefSeq" id="WP_216713757.1">
    <property type="nucleotide sequence ID" value="NZ_JACVEL010000003.1"/>
</dbReference>
<dbReference type="GO" id="GO:0016020">
    <property type="term" value="C:membrane"/>
    <property type="evidence" value="ECO:0007669"/>
    <property type="project" value="InterPro"/>
</dbReference>
<feature type="signal peptide" evidence="4">
    <location>
        <begin position="1"/>
        <end position="21"/>
    </location>
</feature>
<proteinExistence type="predicted"/>
<evidence type="ECO:0000256" key="3">
    <source>
        <dbReference type="SAM" id="Phobius"/>
    </source>
</evidence>
<keyword evidence="3" id="KW-0472">Membrane</keyword>
<sequence length="637" mass="74084">MYYLKSLFVLFSLFVSFTATSQNLDSLLQALPTMKEDTNKTIALQKIASIYLFTDLEYSKKYTDTLLRLTTKISDNKRTGQAYQLYGEYYYRNNDWLNMKRSLEKAKTFFSTKTDKAEFIPINSLYAQYYSKMGDSETAINMYLKSLRSYEELNDKAGEGKTLSSIAFLMGKNKRYKEAEDYYLKAIRIRKELGDKRGESLIYLNLGSFYCEQEQYEKAYPTIQAALTIQKELGDKIIIAGCEANLANLYNKKNEYQQSLNLTDKLLSFYIEQNNTQTLIILYIYRAASYTGLKDQEKALKQLELADQLLISGDKITEAYINSEYYKTYKAFGNTAQALKYYEKTVELEKENNTLEMQNNISKLKELYETEQKEQENKELKQANEINQLQLKNNRYLLIGILSLSVLIVLVSLLIIRTNRIKSREKNVQLQQKLLVSQMNPHFIFNSLNSIQNFIYKQDALNASTYLSRFSELMRMILTFSRKDQITLAEEKQLLERYLEIQKLRFGDKLTWEITSDESIDEENVLIQPMLAQPFIENSLEHGLFKSQETGIISIRFNKEKDYLIFEIEDNGTGLDTAVKKSGSHESLATRITHERISGIRTLTGKNTVFEVINLKDLHPEQHGVKVVFKIPYQTLL</sequence>
<dbReference type="InterPro" id="IPR011990">
    <property type="entry name" value="TPR-like_helical_dom_sf"/>
</dbReference>
<organism evidence="6 7">
    <name type="scientific">Taishania pollutisoli</name>
    <dbReference type="NCBI Taxonomy" id="2766479"/>
    <lineage>
        <taxon>Bacteria</taxon>
        <taxon>Pseudomonadati</taxon>
        <taxon>Bacteroidota</taxon>
        <taxon>Flavobacteriia</taxon>
        <taxon>Flavobacteriales</taxon>
        <taxon>Crocinitomicaceae</taxon>
        <taxon>Taishania</taxon>
    </lineage>
</organism>
<dbReference type="Proteomes" id="UP000652681">
    <property type="component" value="Unassembled WGS sequence"/>
</dbReference>
<dbReference type="Pfam" id="PF13424">
    <property type="entry name" value="TPR_12"/>
    <property type="match status" value="2"/>
</dbReference>
<keyword evidence="6" id="KW-0418">Kinase</keyword>
<dbReference type="SUPFAM" id="SSF55874">
    <property type="entry name" value="ATPase domain of HSP90 chaperone/DNA topoisomerase II/histidine kinase"/>
    <property type="match status" value="1"/>
</dbReference>
<evidence type="ECO:0000256" key="1">
    <source>
        <dbReference type="PROSITE-ProRule" id="PRU00339"/>
    </source>
</evidence>
<gene>
    <name evidence="6" type="ORF">H9Y05_05950</name>
</gene>
<keyword evidence="2" id="KW-0175">Coiled coil</keyword>
<dbReference type="PANTHER" id="PTHR34220:SF7">
    <property type="entry name" value="SENSOR HISTIDINE KINASE YPDA"/>
    <property type="match status" value="1"/>
</dbReference>
<keyword evidence="3" id="KW-0812">Transmembrane</keyword>
<keyword evidence="3" id="KW-1133">Transmembrane helix</keyword>
<keyword evidence="1" id="KW-0802">TPR repeat</keyword>
<dbReference type="PROSITE" id="PS50005">
    <property type="entry name" value="TPR"/>
    <property type="match status" value="1"/>
</dbReference>
<reference evidence="6" key="1">
    <citation type="submission" date="2020-09" db="EMBL/GenBank/DDBJ databases">
        <title>Taishania pollutisoli gen. nov., sp. nov., Isolated from Tetrabromobisphenol A-Contaminated Soil.</title>
        <authorList>
            <person name="Chen Q."/>
        </authorList>
    </citation>
    <scope>NUCLEOTIDE SEQUENCE</scope>
    <source>
        <strain evidence="6">CZZ-1</strain>
    </source>
</reference>